<proteinExistence type="predicted"/>
<reference evidence="2 3" key="1">
    <citation type="journal article" date="2016" name="Mol. Biol. Evol.">
        <title>Comparative Genomics of Early-Diverging Mushroom-Forming Fungi Provides Insights into the Origins of Lignocellulose Decay Capabilities.</title>
        <authorList>
            <person name="Nagy L.G."/>
            <person name="Riley R."/>
            <person name="Tritt A."/>
            <person name="Adam C."/>
            <person name="Daum C."/>
            <person name="Floudas D."/>
            <person name="Sun H."/>
            <person name="Yadav J.S."/>
            <person name="Pangilinan J."/>
            <person name="Larsson K.H."/>
            <person name="Matsuura K."/>
            <person name="Barry K."/>
            <person name="Labutti K."/>
            <person name="Kuo R."/>
            <person name="Ohm R.A."/>
            <person name="Bhattacharya S.S."/>
            <person name="Shirouzu T."/>
            <person name="Yoshinaga Y."/>
            <person name="Martin F.M."/>
            <person name="Grigoriev I.V."/>
            <person name="Hibbett D.S."/>
        </authorList>
    </citation>
    <scope>NUCLEOTIDE SEQUENCE [LARGE SCALE GENOMIC DNA]</scope>
    <source>
        <strain evidence="2 3">L-15889</strain>
    </source>
</reference>
<feature type="compositionally biased region" description="Pro residues" evidence="1">
    <location>
        <begin position="809"/>
        <end position="819"/>
    </location>
</feature>
<dbReference type="Proteomes" id="UP000076727">
    <property type="component" value="Unassembled WGS sequence"/>
</dbReference>
<evidence type="ECO:0000313" key="3">
    <source>
        <dbReference type="Proteomes" id="UP000076727"/>
    </source>
</evidence>
<feature type="compositionally biased region" description="Low complexity" evidence="1">
    <location>
        <begin position="559"/>
        <end position="571"/>
    </location>
</feature>
<accession>A0A165ULY9</accession>
<dbReference type="AlphaFoldDB" id="A0A165ULY9"/>
<name>A0A165ULY9_9APHY</name>
<feature type="compositionally biased region" description="Polar residues" evidence="1">
    <location>
        <begin position="742"/>
        <end position="759"/>
    </location>
</feature>
<feature type="compositionally biased region" description="Basic residues" evidence="1">
    <location>
        <begin position="502"/>
        <end position="512"/>
    </location>
</feature>
<feature type="compositionally biased region" description="Basic and acidic residues" evidence="1">
    <location>
        <begin position="12"/>
        <end position="33"/>
    </location>
</feature>
<evidence type="ECO:0000313" key="2">
    <source>
        <dbReference type="EMBL" id="KZT75114.1"/>
    </source>
</evidence>
<feature type="compositionally biased region" description="Polar residues" evidence="1">
    <location>
        <begin position="687"/>
        <end position="700"/>
    </location>
</feature>
<feature type="compositionally biased region" description="Basic and acidic residues" evidence="1">
    <location>
        <begin position="618"/>
        <end position="636"/>
    </location>
</feature>
<feature type="compositionally biased region" description="Polar residues" evidence="1">
    <location>
        <begin position="335"/>
        <end position="348"/>
    </location>
</feature>
<feature type="region of interest" description="Disordered" evidence="1">
    <location>
        <begin position="1"/>
        <end position="39"/>
    </location>
</feature>
<feature type="compositionally biased region" description="Polar residues" evidence="1">
    <location>
        <begin position="546"/>
        <end position="557"/>
    </location>
</feature>
<feature type="compositionally biased region" description="Low complexity" evidence="1">
    <location>
        <begin position="315"/>
        <end position="330"/>
    </location>
</feature>
<feature type="region of interest" description="Disordered" evidence="1">
    <location>
        <begin position="472"/>
        <end position="900"/>
    </location>
</feature>
<feature type="compositionally biased region" description="Basic and acidic residues" evidence="1">
    <location>
        <begin position="760"/>
        <end position="771"/>
    </location>
</feature>
<feature type="compositionally biased region" description="Polar residues" evidence="1">
    <location>
        <begin position="825"/>
        <end position="836"/>
    </location>
</feature>
<organism evidence="2 3">
    <name type="scientific">Daedalea quercina L-15889</name>
    <dbReference type="NCBI Taxonomy" id="1314783"/>
    <lineage>
        <taxon>Eukaryota</taxon>
        <taxon>Fungi</taxon>
        <taxon>Dikarya</taxon>
        <taxon>Basidiomycota</taxon>
        <taxon>Agaricomycotina</taxon>
        <taxon>Agaricomycetes</taxon>
        <taxon>Polyporales</taxon>
        <taxon>Fomitopsis</taxon>
    </lineage>
</organism>
<gene>
    <name evidence="2" type="ORF">DAEQUDRAFT_21899</name>
</gene>
<protein>
    <submittedName>
        <fullName evidence="2">Uncharacterized protein</fullName>
    </submittedName>
</protein>
<dbReference type="STRING" id="1314783.A0A165ULY9"/>
<dbReference type="OrthoDB" id="339325at2759"/>
<feature type="compositionally biased region" description="Low complexity" evidence="1">
    <location>
        <begin position="783"/>
        <end position="808"/>
    </location>
</feature>
<keyword evidence="3" id="KW-1185">Reference proteome</keyword>
<feature type="region of interest" description="Disordered" evidence="1">
    <location>
        <begin position="140"/>
        <end position="276"/>
    </location>
</feature>
<evidence type="ECO:0000256" key="1">
    <source>
        <dbReference type="SAM" id="MobiDB-lite"/>
    </source>
</evidence>
<dbReference type="EMBL" id="KV429032">
    <property type="protein sequence ID" value="KZT75114.1"/>
    <property type="molecule type" value="Genomic_DNA"/>
</dbReference>
<sequence length="932" mass="100912">MECRSGAARSRQAGEDRDGREVQKDEKRPRPVGEDGSLAFLGRVDETRRSLSLINRLVRPPEVPGSGRNALSWSPSQSRSTTLCSASSASVSPIGVALNLPWLPAADSDWLLSLPLPFFPRHQAGLQLVPSAAFSSHHSFAPMSDDTRSSATASSKGRKPLRPRILVVNNPGPDSSSDSEEMKQALNPHRSDYHRRPLPSPGRSAAVERPQPYTSRGPLPPPLTTDMPEQRQGYHSNPSNPALSSPSSTSSPAVESTPPPSTPGQSAPPVDLSGEGTLRPEMVALSSADRNEAVCQRSIADGFKSFLRHPHVRRSSQNSRPSSSPTSSTPDAYTPHSQLQPTSSASDSYTAYPAFKPGTSAPTLGFYMAQPYPKVAAKPIEKVALLVTTDADKFTLVDASGAMTGAFIRERIFSKLLVSDEAQPDYSIYRTEVAEFAIGGALSDEELFDLCSRQGDAAGTLKLLVSHSSAFVHEPPREQDPDLSMEYTIPPPTFVQQGLTPKPRRSRSRSRHGSQSSASERAPHEDPGYEPSVSDDLNLGDRDTQTSRPIAQGQKISQRARSPAPFRPRSPNRIVSPELPVAAKGPESPTVPPYLHKRQHPLSDANDFAESPSMRNDVWLERPREERPRHKEEPVQKKGRPRTPQDVISPAHYSPFALSRPPMVPGGMSDKGRRKKPVTGQMVPKSYLNNGTYDRTTPGQPHSHRLAGMKSNPTLRAAFKEQAHPPTGTRPSRTHPQPPLPSANSRPSTGGEPGSSTNLDLDKRRVYDPRRAGVSPATPSVRTVTSPAYSSSSAYSNSPSSSTSHLTPTSPPTTDPFPRPRSAQDRGSPSHPTVGSPNGDRLTSRPGRPLRPPHFTTSASSAIAREDVFLANSSPDRPIHGTPSTRTPPGSPAGPYGLPYNREHTRRWYCQTVQDSTASSTSGDYKPFLGVR</sequence>
<feature type="compositionally biased region" description="Low complexity" evidence="1">
    <location>
        <begin position="236"/>
        <end position="256"/>
    </location>
</feature>
<feature type="region of interest" description="Disordered" evidence="1">
    <location>
        <begin position="307"/>
        <end position="348"/>
    </location>
</feature>